<evidence type="ECO:0000313" key="1">
    <source>
        <dbReference type="EMBL" id="MCP1384432.1"/>
    </source>
</evidence>
<gene>
    <name evidence="1" type="ORF">NCI00_18485</name>
</gene>
<dbReference type="RefSeq" id="WP_253529965.1">
    <property type="nucleotide sequence ID" value="NZ_JAMZEL010000008.1"/>
</dbReference>
<dbReference type="EMBL" id="JAMZEL010000008">
    <property type="protein sequence ID" value="MCP1384432.1"/>
    <property type="molecule type" value="Genomic_DNA"/>
</dbReference>
<organism evidence="1 2">
    <name type="scientific">Runella salmonicolor</name>
    <dbReference type="NCBI Taxonomy" id="2950278"/>
    <lineage>
        <taxon>Bacteria</taxon>
        <taxon>Pseudomonadati</taxon>
        <taxon>Bacteroidota</taxon>
        <taxon>Cytophagia</taxon>
        <taxon>Cytophagales</taxon>
        <taxon>Spirosomataceae</taxon>
        <taxon>Runella</taxon>
    </lineage>
</organism>
<keyword evidence="2" id="KW-1185">Reference proteome</keyword>
<dbReference type="Proteomes" id="UP001204772">
    <property type="component" value="Unassembled WGS sequence"/>
</dbReference>
<proteinExistence type="predicted"/>
<name>A0ABT1FRP5_9BACT</name>
<protein>
    <submittedName>
        <fullName evidence="1">Uncharacterized protein</fullName>
    </submittedName>
</protein>
<sequence length="166" mass="18789">MQVKIDDLIGLEAYVSILGVRIPEITDYCYLGEGEEFNDAIQSYFNNKYKPGITLFLGIFDSADRDNAANHSIAPVICQICVLTKADPKKEKATLIARNDTWKAALKVIGTMDRDMEETNRANLKNRLRIETDAKRLIPLEKEANVDAWGWGFEVTFNIPVNSLKY</sequence>
<reference evidence="1 2" key="1">
    <citation type="submission" date="2022-06" db="EMBL/GenBank/DDBJ databases">
        <title>Runella sp. S5 genome sequencing.</title>
        <authorList>
            <person name="Park S."/>
        </authorList>
    </citation>
    <scope>NUCLEOTIDE SEQUENCE [LARGE SCALE GENOMIC DNA]</scope>
    <source>
        <strain evidence="1 2">S5</strain>
    </source>
</reference>
<evidence type="ECO:0000313" key="2">
    <source>
        <dbReference type="Proteomes" id="UP001204772"/>
    </source>
</evidence>
<accession>A0ABT1FRP5</accession>
<comment type="caution">
    <text evidence="1">The sequence shown here is derived from an EMBL/GenBank/DDBJ whole genome shotgun (WGS) entry which is preliminary data.</text>
</comment>